<protein>
    <submittedName>
        <fullName evidence="1">Transcriptional regulator</fullName>
    </submittedName>
</protein>
<evidence type="ECO:0000313" key="2">
    <source>
        <dbReference type="Proteomes" id="UP000027036"/>
    </source>
</evidence>
<organism evidence="1 2">
    <name type="scientific">Glaesserella parasuis HPS10</name>
    <dbReference type="NCBI Taxonomy" id="1450514"/>
    <lineage>
        <taxon>Bacteria</taxon>
        <taxon>Pseudomonadati</taxon>
        <taxon>Pseudomonadota</taxon>
        <taxon>Gammaproteobacteria</taxon>
        <taxon>Pasteurellales</taxon>
        <taxon>Pasteurellaceae</taxon>
        <taxon>Glaesserella</taxon>
    </lineage>
</organism>
<comment type="caution">
    <text evidence="1">The sequence shown here is derived from an EMBL/GenBank/DDBJ whole genome shotgun (WGS) entry which is preliminary data.</text>
</comment>
<proteinExistence type="predicted"/>
<dbReference type="Proteomes" id="UP000027036">
    <property type="component" value="Unassembled WGS sequence"/>
</dbReference>
<dbReference type="EMBL" id="JDSO01000045">
    <property type="protein sequence ID" value="KDB48254.1"/>
    <property type="molecule type" value="Genomic_DNA"/>
</dbReference>
<dbReference type="AlphaFoldDB" id="A0A836YZ02"/>
<reference evidence="1 2" key="1">
    <citation type="submission" date="2014-02" db="EMBL/GenBank/DDBJ databases">
        <title>Comparative genomics of Haemophilus parasuis isolated from pig lungs.</title>
        <authorList>
            <person name="Kittichotirat W."/>
            <person name="Bumgarner R.E."/>
            <person name="Lawrence P."/>
        </authorList>
    </citation>
    <scope>NUCLEOTIDE SEQUENCE [LARGE SCALE GENOMIC DNA]</scope>
    <source>
        <strain evidence="1 2">HPS10</strain>
    </source>
</reference>
<accession>A0A836YZ02</accession>
<dbReference type="GO" id="GO:0003677">
    <property type="term" value="F:DNA binding"/>
    <property type="evidence" value="ECO:0007669"/>
    <property type="project" value="InterPro"/>
</dbReference>
<sequence>MNSFKEKLLRLKNELKISTDKEVAAILCMKPTAFAERKKTNSFPDKQVLDLARERPELNLDIDYILLGTRREVFEAMEAEALKGMPAADEPMFNIHRDLGNITQEESLLLQHFRLLNSTQRVKAFDALKGLVLSQFLDEGRFPELSAELKRSIVE</sequence>
<dbReference type="Gene3D" id="1.10.260.40">
    <property type="entry name" value="lambda repressor-like DNA-binding domains"/>
    <property type="match status" value="1"/>
</dbReference>
<evidence type="ECO:0000313" key="1">
    <source>
        <dbReference type="EMBL" id="KDB48254.1"/>
    </source>
</evidence>
<name>A0A836YZ02_GLAPU</name>
<dbReference type="InterPro" id="IPR010982">
    <property type="entry name" value="Lambda_DNA-bd_dom_sf"/>
</dbReference>
<gene>
    <name evidence="1" type="ORF">HPS10_04405</name>
</gene>
<dbReference type="RefSeq" id="WP_051611621.1">
    <property type="nucleotide sequence ID" value="NZ_JDSO01000045.1"/>
</dbReference>